<protein>
    <submittedName>
        <fullName evidence="2">Uncharacterized protein</fullName>
    </submittedName>
</protein>
<gene>
    <name evidence="2" type="primary">WBGene00098392</name>
</gene>
<evidence type="ECO:0000313" key="2">
    <source>
        <dbReference type="EnsemblMetazoa" id="PPA08838.1"/>
    </source>
</evidence>
<proteinExistence type="predicted"/>
<feature type="compositionally biased region" description="Basic and acidic residues" evidence="1">
    <location>
        <begin position="77"/>
        <end position="87"/>
    </location>
</feature>
<feature type="compositionally biased region" description="Low complexity" evidence="1">
    <location>
        <begin position="131"/>
        <end position="140"/>
    </location>
</feature>
<feature type="compositionally biased region" description="Low complexity" evidence="1">
    <location>
        <begin position="584"/>
        <end position="610"/>
    </location>
</feature>
<feature type="compositionally biased region" description="Basic and acidic residues" evidence="1">
    <location>
        <begin position="722"/>
        <end position="765"/>
    </location>
</feature>
<reference evidence="3" key="1">
    <citation type="journal article" date="2008" name="Nat. Genet.">
        <title>The Pristionchus pacificus genome provides a unique perspective on nematode lifestyle and parasitism.</title>
        <authorList>
            <person name="Dieterich C."/>
            <person name="Clifton S.W."/>
            <person name="Schuster L.N."/>
            <person name="Chinwalla A."/>
            <person name="Delehaunty K."/>
            <person name="Dinkelacker I."/>
            <person name="Fulton L."/>
            <person name="Fulton R."/>
            <person name="Godfrey J."/>
            <person name="Minx P."/>
            <person name="Mitreva M."/>
            <person name="Roeseler W."/>
            <person name="Tian H."/>
            <person name="Witte H."/>
            <person name="Yang S.P."/>
            <person name="Wilson R.K."/>
            <person name="Sommer R.J."/>
        </authorList>
    </citation>
    <scope>NUCLEOTIDE SEQUENCE [LARGE SCALE GENOMIC DNA]</scope>
    <source>
        <strain evidence="3">PS312</strain>
    </source>
</reference>
<feature type="compositionally biased region" description="Low complexity" evidence="1">
    <location>
        <begin position="38"/>
        <end position="52"/>
    </location>
</feature>
<feature type="compositionally biased region" description="Low complexity" evidence="1">
    <location>
        <begin position="1"/>
        <end position="12"/>
    </location>
</feature>
<feature type="compositionally biased region" description="Low complexity" evidence="1">
    <location>
        <begin position="633"/>
        <end position="646"/>
    </location>
</feature>
<sequence length="774" mass="80860">MSTPAKSPASKTPSKKKKGNGNPLMLPGLDKLPKKGGKPVVVVVVKGGKNPPNLSNLPFLMKMKKKKISKKKSSVKSGDKKSTNKTEEESDLSESDRVSAPELPKAHTKKQTASTSISVRSDKSVTGGGSTSSTSINSISLAPISRTPQLGARTPKSKRMAPTKISTEPVVIQGGIIDRPCVPMFILIDGPVGHPIIVPLDARDENGLIPEGSPPPFKTAPKEDIKGYMVVEDGLLHFKPLKECPQPPPCSTSGTLTKFLSNSNIFIADEGPKLPDEKEINTAPSATIKEKLGYRLAISGHITILPDKGTCKFTRVCATTAQPFCPDNGAMGVLIKDRSNSRLFWVPTENRYVGPLLSQNIKIPVKPTKEMSILGNIYKASGFPDASGIITFESPSNKLDNLIGFIMSSATGVPMYASKPEGPPIGSVSTRPTTTPSPSPSIVPTPVVLAAQSPPPSTVVESIQPPSRDEISPPPIVSLPSPSPPSSTPSPAPTSPSPAVSPPVVDTPATPSAPTGPSLGWSLLSTLGSVLTTTATVISTTAGAVTEAAAGTPLLLLSSPLSPSQPPPPQSPPPVSASPPPSFTHPSSPVVVPVPTPTKTAPAPKAVKTVTRSRVKTAPSVPPTNEAADEEAAIAAEEAAAAAAAAVPPPQVADASSNGVRDSNSNGVRDSNSTGAVVADEKSGETFSDALSDGGTGIGEQMASIYRNLLSSQNELPPEPQSDPREEESKNEEKMERKAKSSISEESRRKAETTKEYKKYMDDRSVSFSPYGYR</sequence>
<accession>A0A2A6CAS9</accession>
<evidence type="ECO:0000313" key="3">
    <source>
        <dbReference type="Proteomes" id="UP000005239"/>
    </source>
</evidence>
<evidence type="ECO:0000256" key="1">
    <source>
        <dbReference type="SAM" id="MobiDB-lite"/>
    </source>
</evidence>
<dbReference type="EnsemblMetazoa" id="PPA08838.1">
    <property type="protein sequence ID" value="PPA08838.1"/>
    <property type="gene ID" value="WBGene00098392"/>
</dbReference>
<feature type="region of interest" description="Disordered" evidence="1">
    <location>
        <begin position="417"/>
        <end position="523"/>
    </location>
</feature>
<keyword evidence="3" id="KW-1185">Reference proteome</keyword>
<dbReference type="AlphaFoldDB" id="A0A2A6CAS9"/>
<name>A0A2A6CAS9_PRIPA</name>
<feature type="region of interest" description="Disordered" evidence="1">
    <location>
        <begin position="556"/>
        <end position="774"/>
    </location>
</feature>
<dbReference type="Proteomes" id="UP000005239">
    <property type="component" value="Unassembled WGS sequence"/>
</dbReference>
<feature type="compositionally biased region" description="Pro residues" evidence="1">
    <location>
        <begin position="472"/>
        <end position="501"/>
    </location>
</feature>
<feature type="compositionally biased region" description="Basic residues" evidence="1">
    <location>
        <begin position="62"/>
        <end position="74"/>
    </location>
</feature>
<feature type="compositionally biased region" description="Low complexity" evidence="1">
    <location>
        <begin position="502"/>
        <end position="523"/>
    </location>
</feature>
<feature type="region of interest" description="Disordered" evidence="1">
    <location>
        <begin position="1"/>
        <end position="162"/>
    </location>
</feature>
<feature type="compositionally biased region" description="Polar residues" evidence="1">
    <location>
        <begin position="654"/>
        <end position="675"/>
    </location>
</feature>
<organism evidence="2 3">
    <name type="scientific">Pristionchus pacificus</name>
    <name type="common">Parasitic nematode worm</name>
    <dbReference type="NCBI Taxonomy" id="54126"/>
    <lineage>
        <taxon>Eukaryota</taxon>
        <taxon>Metazoa</taxon>
        <taxon>Ecdysozoa</taxon>
        <taxon>Nematoda</taxon>
        <taxon>Chromadorea</taxon>
        <taxon>Rhabditida</taxon>
        <taxon>Rhabditina</taxon>
        <taxon>Diplogasteromorpha</taxon>
        <taxon>Diplogasteroidea</taxon>
        <taxon>Neodiplogasteridae</taxon>
        <taxon>Pristionchus</taxon>
    </lineage>
</organism>
<feature type="compositionally biased region" description="Pro residues" evidence="1">
    <location>
        <begin position="563"/>
        <end position="583"/>
    </location>
</feature>
<reference evidence="2" key="2">
    <citation type="submission" date="2022-06" db="UniProtKB">
        <authorList>
            <consortium name="EnsemblMetazoa"/>
        </authorList>
    </citation>
    <scope>IDENTIFICATION</scope>
    <source>
        <strain evidence="2">PS312</strain>
    </source>
</reference>
<dbReference type="PRINTS" id="PR01217">
    <property type="entry name" value="PRICHEXTENSN"/>
</dbReference>
<feature type="compositionally biased region" description="Low complexity" evidence="1">
    <location>
        <begin position="20"/>
        <end position="30"/>
    </location>
</feature>
<accession>A0A8R1Y9V9</accession>